<dbReference type="Proteomes" id="UP000013034">
    <property type="component" value="Unassembled WGS sequence"/>
</dbReference>
<evidence type="ECO:0000313" key="2">
    <source>
        <dbReference type="Proteomes" id="UP000013034"/>
    </source>
</evidence>
<dbReference type="EMBL" id="APOI01000015">
    <property type="protein sequence ID" value="ENU23659.1"/>
    <property type="molecule type" value="Genomic_DNA"/>
</dbReference>
<accession>A0ABN0JEQ9</accession>
<sequence length="45" mass="5296">MYYKASQLSYFDLEIMIIDKNQISLKTLFLFTNNVDYCAGLLLKI</sequence>
<name>A0ABN0JEQ9_9GAMM</name>
<protein>
    <submittedName>
        <fullName evidence="1">Uncharacterized protein</fullName>
    </submittedName>
</protein>
<evidence type="ECO:0000313" key="1">
    <source>
        <dbReference type="EMBL" id="ENU23659.1"/>
    </source>
</evidence>
<comment type="caution">
    <text evidence="1">The sequence shown here is derived from an EMBL/GenBank/DDBJ whole genome shotgun (WGS) entry which is preliminary data.</text>
</comment>
<reference evidence="1 2" key="1">
    <citation type="submission" date="2013-02" db="EMBL/GenBank/DDBJ databases">
        <title>The Genome Sequence of Acinetobacter sp. NIPH 809.</title>
        <authorList>
            <consortium name="The Broad Institute Genome Sequencing Platform"/>
            <consortium name="The Broad Institute Genome Sequencing Center for Infectious Disease"/>
            <person name="Cerqueira G."/>
            <person name="Feldgarden M."/>
            <person name="Courvalin P."/>
            <person name="Perichon B."/>
            <person name="Grillot-Courvalin C."/>
            <person name="Clermont D."/>
            <person name="Rocha E."/>
            <person name="Yoon E.-J."/>
            <person name="Nemec A."/>
            <person name="Walker B."/>
            <person name="Young S.K."/>
            <person name="Zeng Q."/>
            <person name="Gargeya S."/>
            <person name="Fitzgerald M."/>
            <person name="Haas B."/>
            <person name="Abouelleil A."/>
            <person name="Alvarado L."/>
            <person name="Arachchi H.M."/>
            <person name="Berlin A.M."/>
            <person name="Chapman S.B."/>
            <person name="Dewar J."/>
            <person name="Goldberg J."/>
            <person name="Griggs A."/>
            <person name="Gujja S."/>
            <person name="Hansen M."/>
            <person name="Howarth C."/>
            <person name="Imamovic A."/>
            <person name="Larimer J."/>
            <person name="McCowan C."/>
            <person name="Murphy C."/>
            <person name="Neiman D."/>
            <person name="Pearson M."/>
            <person name="Priest M."/>
            <person name="Roberts A."/>
            <person name="Saif S."/>
            <person name="Shea T."/>
            <person name="Sisk P."/>
            <person name="Sykes S."/>
            <person name="Wortman J."/>
            <person name="Nusbaum C."/>
            <person name="Birren B."/>
        </authorList>
    </citation>
    <scope>NUCLEOTIDE SEQUENCE [LARGE SCALE GENOMIC DNA]</scope>
    <source>
        <strain evidence="1 2">NIPH 809</strain>
    </source>
</reference>
<proteinExistence type="predicted"/>
<gene>
    <name evidence="1" type="ORF">F993_01812</name>
</gene>
<keyword evidence="2" id="KW-1185">Reference proteome</keyword>
<organism evidence="1 2">
    <name type="scientific">Acinetobacter proteolyticus</name>
    <dbReference type="NCBI Taxonomy" id="1776741"/>
    <lineage>
        <taxon>Bacteria</taxon>
        <taxon>Pseudomonadati</taxon>
        <taxon>Pseudomonadota</taxon>
        <taxon>Gammaproteobacteria</taxon>
        <taxon>Moraxellales</taxon>
        <taxon>Moraxellaceae</taxon>
        <taxon>Acinetobacter</taxon>
    </lineage>
</organism>